<sequence length="232" mass="24451">MPEAKNVRHLKQSVKEPIFMGLVQNPPTTLNELIKEATAIERSLQRYRTTRHGTGHVRRECKVPRCSRCRRFGHGDAECVRSYATVTASAEAEDASEHIMDVTEAEDAAEGCGDQVAENLNCTSATSVDESTPAPVDTQPGSAAVSTDTADNAVTDAGCEVDGASAYASEQGQVVDGASCSVGLDTKIEGNTCNASRVSWPSGAVSAIKRPLEDPVKTADKNSASSVEEPPA</sequence>
<reference evidence="2" key="2">
    <citation type="submission" date="2021-09" db="EMBL/GenBank/DDBJ databases">
        <authorList>
            <person name="Jia N."/>
            <person name="Wang J."/>
            <person name="Shi W."/>
            <person name="Du L."/>
            <person name="Sun Y."/>
            <person name="Zhan W."/>
            <person name="Jiang J."/>
            <person name="Wang Q."/>
            <person name="Zhang B."/>
            <person name="Ji P."/>
            <person name="Sakyi L.B."/>
            <person name="Cui X."/>
            <person name="Yuan T."/>
            <person name="Jiang B."/>
            <person name="Yang W."/>
            <person name="Lam T.T.-Y."/>
            <person name="Chang Q."/>
            <person name="Ding S."/>
            <person name="Wang X."/>
            <person name="Zhu J."/>
            <person name="Ruan X."/>
            <person name="Zhao L."/>
            <person name="Wei J."/>
            <person name="Que T."/>
            <person name="Du C."/>
            <person name="Cheng J."/>
            <person name="Dai P."/>
            <person name="Han X."/>
            <person name="Huang E."/>
            <person name="Gao Y."/>
            <person name="Liu J."/>
            <person name="Shao H."/>
            <person name="Ye R."/>
            <person name="Li L."/>
            <person name="Wei W."/>
            <person name="Wang X."/>
            <person name="Wang C."/>
            <person name="Huo Q."/>
            <person name="Li W."/>
            <person name="Guo W."/>
            <person name="Chen H."/>
            <person name="Chen S."/>
            <person name="Zhou L."/>
            <person name="Zhou L."/>
            <person name="Ni X."/>
            <person name="Tian J."/>
            <person name="Zhou Y."/>
            <person name="Sheng Y."/>
            <person name="Liu T."/>
            <person name="Pan Y."/>
            <person name="Xia L."/>
            <person name="Li J."/>
            <person name="Zhao F."/>
            <person name="Cao W."/>
        </authorList>
    </citation>
    <scope>NUCLEOTIDE SEQUENCE</scope>
    <source>
        <strain evidence="2">Rmic-2018</strain>
        <tissue evidence="2">Larvae</tissue>
    </source>
</reference>
<feature type="region of interest" description="Disordered" evidence="1">
    <location>
        <begin position="211"/>
        <end position="232"/>
    </location>
</feature>
<proteinExistence type="predicted"/>
<evidence type="ECO:0000256" key="1">
    <source>
        <dbReference type="SAM" id="MobiDB-lite"/>
    </source>
</evidence>
<protein>
    <recommendedName>
        <fullName evidence="4">Tick transposon</fullName>
    </recommendedName>
</protein>
<accession>A0A9J6EP64</accession>
<dbReference type="AlphaFoldDB" id="A0A9J6EP64"/>
<dbReference type="Proteomes" id="UP000821866">
    <property type="component" value="Chromosome 11"/>
</dbReference>
<organism evidence="2 3">
    <name type="scientific">Rhipicephalus microplus</name>
    <name type="common">Cattle tick</name>
    <name type="synonym">Boophilus microplus</name>
    <dbReference type="NCBI Taxonomy" id="6941"/>
    <lineage>
        <taxon>Eukaryota</taxon>
        <taxon>Metazoa</taxon>
        <taxon>Ecdysozoa</taxon>
        <taxon>Arthropoda</taxon>
        <taxon>Chelicerata</taxon>
        <taxon>Arachnida</taxon>
        <taxon>Acari</taxon>
        <taxon>Parasitiformes</taxon>
        <taxon>Ixodida</taxon>
        <taxon>Ixodoidea</taxon>
        <taxon>Ixodidae</taxon>
        <taxon>Rhipicephalinae</taxon>
        <taxon>Rhipicephalus</taxon>
        <taxon>Boophilus</taxon>
    </lineage>
</organism>
<name>A0A9J6EP64_RHIMP</name>
<keyword evidence="3" id="KW-1185">Reference proteome</keyword>
<evidence type="ECO:0000313" key="2">
    <source>
        <dbReference type="EMBL" id="KAH8036182.1"/>
    </source>
</evidence>
<reference evidence="2" key="1">
    <citation type="journal article" date="2020" name="Cell">
        <title>Large-Scale Comparative Analyses of Tick Genomes Elucidate Their Genetic Diversity and Vector Capacities.</title>
        <authorList>
            <consortium name="Tick Genome and Microbiome Consortium (TIGMIC)"/>
            <person name="Jia N."/>
            <person name="Wang J."/>
            <person name="Shi W."/>
            <person name="Du L."/>
            <person name="Sun Y."/>
            <person name="Zhan W."/>
            <person name="Jiang J.F."/>
            <person name="Wang Q."/>
            <person name="Zhang B."/>
            <person name="Ji P."/>
            <person name="Bell-Sakyi L."/>
            <person name="Cui X.M."/>
            <person name="Yuan T.T."/>
            <person name="Jiang B.G."/>
            <person name="Yang W.F."/>
            <person name="Lam T.T."/>
            <person name="Chang Q.C."/>
            <person name="Ding S.J."/>
            <person name="Wang X.J."/>
            <person name="Zhu J.G."/>
            <person name="Ruan X.D."/>
            <person name="Zhao L."/>
            <person name="Wei J.T."/>
            <person name="Ye R.Z."/>
            <person name="Que T.C."/>
            <person name="Du C.H."/>
            <person name="Zhou Y.H."/>
            <person name="Cheng J.X."/>
            <person name="Dai P.F."/>
            <person name="Guo W.B."/>
            <person name="Han X.H."/>
            <person name="Huang E.J."/>
            <person name="Li L.F."/>
            <person name="Wei W."/>
            <person name="Gao Y.C."/>
            <person name="Liu J.Z."/>
            <person name="Shao H.Z."/>
            <person name="Wang X."/>
            <person name="Wang C.C."/>
            <person name="Yang T.C."/>
            <person name="Huo Q.B."/>
            <person name="Li W."/>
            <person name="Chen H.Y."/>
            <person name="Chen S.E."/>
            <person name="Zhou L.G."/>
            <person name="Ni X.B."/>
            <person name="Tian J.H."/>
            <person name="Sheng Y."/>
            <person name="Liu T."/>
            <person name="Pan Y.S."/>
            <person name="Xia L.Y."/>
            <person name="Li J."/>
            <person name="Zhao F."/>
            <person name="Cao W.C."/>
        </authorList>
    </citation>
    <scope>NUCLEOTIDE SEQUENCE</scope>
    <source>
        <strain evidence="2">Rmic-2018</strain>
    </source>
</reference>
<evidence type="ECO:0008006" key="4">
    <source>
        <dbReference type="Google" id="ProtNLM"/>
    </source>
</evidence>
<feature type="region of interest" description="Disordered" evidence="1">
    <location>
        <begin position="126"/>
        <end position="146"/>
    </location>
</feature>
<dbReference type="EMBL" id="JABSTU010000003">
    <property type="protein sequence ID" value="KAH8036182.1"/>
    <property type="molecule type" value="Genomic_DNA"/>
</dbReference>
<evidence type="ECO:0000313" key="3">
    <source>
        <dbReference type="Proteomes" id="UP000821866"/>
    </source>
</evidence>
<gene>
    <name evidence="2" type="ORF">HPB51_019415</name>
</gene>
<feature type="compositionally biased region" description="Basic and acidic residues" evidence="1">
    <location>
        <begin position="211"/>
        <end position="220"/>
    </location>
</feature>
<comment type="caution">
    <text evidence="2">The sequence shown here is derived from an EMBL/GenBank/DDBJ whole genome shotgun (WGS) entry which is preliminary data.</text>
</comment>